<dbReference type="EMBL" id="CP146022">
    <property type="protein sequence ID" value="WWQ68520.1"/>
    <property type="molecule type" value="Genomic_DNA"/>
</dbReference>
<gene>
    <name evidence="1" type="ORF">V2W30_37770</name>
</gene>
<evidence type="ECO:0000313" key="2">
    <source>
        <dbReference type="Proteomes" id="UP001432251"/>
    </source>
</evidence>
<reference evidence="1" key="1">
    <citation type="journal article" date="2025" name="Int. J. Syst. Evol. Microbiol.">
        <title>Streptomyces citrinus sp. nov., with yellow diffusible pigment.</title>
        <authorList>
            <person name="He Y."/>
            <person name="Yang E."/>
            <person name="Xu J."/>
            <person name="Sun Y."/>
            <person name="Sun L."/>
        </authorList>
    </citation>
    <scope>NUCLEOTIDE SEQUENCE</scope>
    <source>
        <strain evidence="1">Q6</strain>
    </source>
</reference>
<evidence type="ECO:0000313" key="1">
    <source>
        <dbReference type="EMBL" id="WWQ68520.1"/>
    </source>
</evidence>
<protein>
    <submittedName>
        <fullName evidence="1">Uncharacterized protein</fullName>
    </submittedName>
</protein>
<name>A0ACD5AN98_9ACTN</name>
<sequence>MQRTEPTYRYVSAEGPVTPRTATPEDLTAVAGRYLADDALSTYVENSLRGYGPEHLVLVELRSEHWLSADLGANRPTQPDSPRPGTGAPEGNPAAT</sequence>
<organism evidence="1 2">
    <name type="scientific">Streptomyces citrinus</name>
    <dbReference type="NCBI Taxonomy" id="3118173"/>
    <lineage>
        <taxon>Bacteria</taxon>
        <taxon>Bacillati</taxon>
        <taxon>Actinomycetota</taxon>
        <taxon>Actinomycetes</taxon>
        <taxon>Kitasatosporales</taxon>
        <taxon>Streptomycetaceae</taxon>
        <taxon>Streptomyces</taxon>
    </lineage>
</organism>
<proteinExistence type="predicted"/>
<keyword evidence="2" id="KW-1185">Reference proteome</keyword>
<dbReference type="Proteomes" id="UP001432251">
    <property type="component" value="Chromosome"/>
</dbReference>
<accession>A0ACD5AN98</accession>